<dbReference type="Pfam" id="PF01073">
    <property type="entry name" value="3Beta_HSD"/>
    <property type="match status" value="1"/>
</dbReference>
<reference evidence="3 4" key="2">
    <citation type="journal article" date="2017" name="Sci. Rep.">
        <title>Ant-infecting Ophiocordyceps genomes reveal a high diversity of potential behavioral manipulation genes and a possible major role for enterotoxins.</title>
        <authorList>
            <person name="de Bekker C."/>
            <person name="Ohm R.A."/>
            <person name="Evans H.C."/>
            <person name="Brachmann A."/>
            <person name="Hughes D.P."/>
        </authorList>
    </citation>
    <scope>NUCLEOTIDE SEQUENCE [LARGE SCALE GENOMIC DNA]</scope>
    <source>
        <strain evidence="3 4">SC16a</strain>
    </source>
</reference>
<evidence type="ECO:0000313" key="3">
    <source>
        <dbReference type="EMBL" id="PFH56856.1"/>
    </source>
</evidence>
<dbReference type="InterPro" id="IPR036291">
    <property type="entry name" value="NAD(P)-bd_dom_sf"/>
</dbReference>
<gene>
    <name evidence="3" type="ORF">XA68_15851</name>
</gene>
<dbReference type="SUPFAM" id="SSF51735">
    <property type="entry name" value="NAD(P)-binding Rossmann-fold domains"/>
    <property type="match status" value="1"/>
</dbReference>
<dbReference type="GO" id="GO:0016616">
    <property type="term" value="F:oxidoreductase activity, acting on the CH-OH group of donors, NAD or NADP as acceptor"/>
    <property type="evidence" value="ECO:0007669"/>
    <property type="project" value="InterPro"/>
</dbReference>
<dbReference type="OrthoDB" id="10058185at2759"/>
<dbReference type="AlphaFoldDB" id="A0A2A9P7P6"/>
<evidence type="ECO:0000256" key="1">
    <source>
        <dbReference type="SAM" id="MobiDB-lite"/>
    </source>
</evidence>
<dbReference type="EMBL" id="LAZP02000497">
    <property type="protein sequence ID" value="PFH56856.1"/>
    <property type="molecule type" value="Genomic_DNA"/>
</dbReference>
<dbReference type="Gene3D" id="3.40.50.720">
    <property type="entry name" value="NAD(P)-binding Rossmann-like Domain"/>
    <property type="match status" value="1"/>
</dbReference>
<dbReference type="GO" id="GO:0006694">
    <property type="term" value="P:steroid biosynthetic process"/>
    <property type="evidence" value="ECO:0007669"/>
    <property type="project" value="InterPro"/>
</dbReference>
<reference evidence="3 4" key="1">
    <citation type="journal article" date="2015" name="BMC Genomics">
        <title>Gene expression during zombie ant biting behavior reflects the complexity underlying fungal parasitic behavioral manipulation.</title>
        <authorList>
            <person name="de Bekker C."/>
            <person name="Ohm R.A."/>
            <person name="Loreto R.G."/>
            <person name="Sebastian A."/>
            <person name="Albert I."/>
            <person name="Merrow M."/>
            <person name="Brachmann A."/>
            <person name="Hughes D.P."/>
        </authorList>
    </citation>
    <scope>NUCLEOTIDE SEQUENCE [LARGE SCALE GENOMIC DNA]</scope>
    <source>
        <strain evidence="3 4">SC16a</strain>
    </source>
</reference>
<feature type="domain" description="3-beta hydroxysteroid dehydrogenase/isomerase" evidence="2">
    <location>
        <begin position="74"/>
        <end position="204"/>
    </location>
</feature>
<feature type="region of interest" description="Disordered" evidence="1">
    <location>
        <begin position="233"/>
        <end position="263"/>
    </location>
</feature>
<sequence length="398" mass="40942">MCGITATVVLLVASCLVLYGLHVNRLMKQTPPEALAYLDPPLTPDHARLIYRRVKENGIDWNANLPPAKDRRYLIVGGSGLVGGQIAACLQATGVPPQAIRIVDLLPPAQAELASSAGTEVAWFKADITSQQSVDAAFSEPWPATVLGLPLTVFHTAAVIRPFERDPVFYPRCARVNVLGSAHVLAAARRAGAGVLIFTSSCNAGASGRGRLLAAAAAGAAVPHYVCRVQGRGGEDAVRGGQRRDADGGDPAGQRRIREPARSHHQLYAGVAGAADVCRAVGSELGKRAQRGAGASAARGGAAGRASGPGGGTAVYGSRRWAAASVSGRIHDARGDELDILPRELPATGADAAGGVRHRGLLSTIGEGWTAAKAAGGAGRFVADAAAGNHVVVRDEPY</sequence>
<feature type="region of interest" description="Disordered" evidence="1">
    <location>
        <begin position="292"/>
        <end position="313"/>
    </location>
</feature>
<comment type="caution">
    <text evidence="3">The sequence shown here is derived from an EMBL/GenBank/DDBJ whole genome shotgun (WGS) entry which is preliminary data.</text>
</comment>
<evidence type="ECO:0000313" key="4">
    <source>
        <dbReference type="Proteomes" id="UP000037136"/>
    </source>
</evidence>
<proteinExistence type="predicted"/>
<keyword evidence="4" id="KW-1185">Reference proteome</keyword>
<dbReference type="Proteomes" id="UP000037136">
    <property type="component" value="Unassembled WGS sequence"/>
</dbReference>
<protein>
    <recommendedName>
        <fullName evidence="2">3-beta hydroxysteroid dehydrogenase/isomerase domain-containing protein</fullName>
    </recommendedName>
</protein>
<feature type="compositionally biased region" description="Gly residues" evidence="1">
    <location>
        <begin position="301"/>
        <end position="313"/>
    </location>
</feature>
<dbReference type="STRING" id="268505.A0A2A9P7P6"/>
<name>A0A2A9P7P6_OPHUN</name>
<feature type="compositionally biased region" description="Basic and acidic residues" evidence="1">
    <location>
        <begin position="233"/>
        <end position="247"/>
    </location>
</feature>
<accession>A0A2A9P7P6</accession>
<dbReference type="InterPro" id="IPR002225">
    <property type="entry name" value="3Beta_OHSteriod_DH/Estase"/>
</dbReference>
<evidence type="ECO:0000259" key="2">
    <source>
        <dbReference type="Pfam" id="PF01073"/>
    </source>
</evidence>
<organism evidence="3 4">
    <name type="scientific">Ophiocordyceps unilateralis</name>
    <name type="common">Zombie-ant fungus</name>
    <name type="synonym">Torrubia unilateralis</name>
    <dbReference type="NCBI Taxonomy" id="268505"/>
    <lineage>
        <taxon>Eukaryota</taxon>
        <taxon>Fungi</taxon>
        <taxon>Dikarya</taxon>
        <taxon>Ascomycota</taxon>
        <taxon>Pezizomycotina</taxon>
        <taxon>Sordariomycetes</taxon>
        <taxon>Hypocreomycetidae</taxon>
        <taxon>Hypocreales</taxon>
        <taxon>Ophiocordycipitaceae</taxon>
        <taxon>Ophiocordyceps</taxon>
    </lineage>
</organism>